<organism evidence="2 3">
    <name type="scientific">Mucilaginibacter sabulilitoris</name>
    <dbReference type="NCBI Taxonomy" id="1173583"/>
    <lineage>
        <taxon>Bacteria</taxon>
        <taxon>Pseudomonadati</taxon>
        <taxon>Bacteroidota</taxon>
        <taxon>Sphingobacteriia</taxon>
        <taxon>Sphingobacteriales</taxon>
        <taxon>Sphingobacteriaceae</taxon>
        <taxon>Mucilaginibacter</taxon>
    </lineage>
</organism>
<gene>
    <name evidence="2" type="ORF">SNE25_08655</name>
</gene>
<reference evidence="2 3" key="1">
    <citation type="submission" date="2023-11" db="EMBL/GenBank/DDBJ databases">
        <title>Analysis of the Genomes of Mucilaginibacter gossypii cycad 4 and M. sabulilitoris SNA2: microbes with the potential for plant growth promotion.</title>
        <authorList>
            <person name="Hirsch A.M."/>
            <person name="Humm E."/>
            <person name="Rubbi M."/>
            <person name="Del Vecchio G."/>
            <person name="Ha S.M."/>
            <person name="Pellegrini M."/>
            <person name="Gunsalus R.P."/>
        </authorList>
    </citation>
    <scope>NUCLEOTIDE SEQUENCE [LARGE SCALE GENOMIC DNA]</scope>
    <source>
        <strain evidence="2 3">SNA2</strain>
    </source>
</reference>
<sequence length="123" mass="13971">MILYRIARERYARDLSGRGGLLSAARWHNHMPVRYSSLQSSACILEKLVHLELGEIHHDLQMVVMSAPDDASRLTLDRHDLPADWDRYPAPQLLQRIGNAWLTSGQSLLLEIPCALDPYAQNV</sequence>
<keyword evidence="3" id="KW-1185">Reference proteome</keyword>
<feature type="domain" description="RES" evidence="1">
    <location>
        <begin position="3"/>
        <end position="122"/>
    </location>
</feature>
<accession>A0ABZ0TRR3</accession>
<dbReference type="Pfam" id="PF08808">
    <property type="entry name" value="RES"/>
    <property type="match status" value="1"/>
</dbReference>
<dbReference type="Proteomes" id="UP001324380">
    <property type="component" value="Chromosome"/>
</dbReference>
<dbReference type="InterPro" id="IPR014914">
    <property type="entry name" value="RES_dom"/>
</dbReference>
<evidence type="ECO:0000259" key="1">
    <source>
        <dbReference type="Pfam" id="PF08808"/>
    </source>
</evidence>
<evidence type="ECO:0000313" key="3">
    <source>
        <dbReference type="Proteomes" id="UP001324380"/>
    </source>
</evidence>
<protein>
    <submittedName>
        <fullName evidence="2">RES family NAD+ phosphorylase</fullName>
    </submittedName>
</protein>
<evidence type="ECO:0000313" key="2">
    <source>
        <dbReference type="EMBL" id="WPU95592.1"/>
    </source>
</evidence>
<dbReference type="EMBL" id="CP139558">
    <property type="protein sequence ID" value="WPU95592.1"/>
    <property type="molecule type" value="Genomic_DNA"/>
</dbReference>
<dbReference type="RefSeq" id="WP_321564700.1">
    <property type="nucleotide sequence ID" value="NZ_CP139558.1"/>
</dbReference>
<name>A0ABZ0TRR3_9SPHI</name>
<proteinExistence type="predicted"/>